<accession>A0A1F5PZ73</accession>
<dbReference type="Proteomes" id="UP000177281">
    <property type="component" value="Unassembled WGS sequence"/>
</dbReference>
<organism evidence="1 2">
    <name type="scientific">Candidatus Doudnabacteria bacterium RIFCSPLOWO2_01_FULL_44_21</name>
    <dbReference type="NCBI Taxonomy" id="1817841"/>
    <lineage>
        <taxon>Bacteria</taxon>
        <taxon>Candidatus Doudnaibacteriota</taxon>
    </lineage>
</organism>
<reference evidence="1 2" key="1">
    <citation type="journal article" date="2016" name="Nat. Commun.">
        <title>Thousands of microbial genomes shed light on interconnected biogeochemical processes in an aquifer system.</title>
        <authorList>
            <person name="Anantharaman K."/>
            <person name="Brown C.T."/>
            <person name="Hug L.A."/>
            <person name="Sharon I."/>
            <person name="Castelle C.J."/>
            <person name="Probst A.J."/>
            <person name="Thomas B.C."/>
            <person name="Singh A."/>
            <person name="Wilkins M.J."/>
            <person name="Karaoz U."/>
            <person name="Brodie E.L."/>
            <person name="Williams K.H."/>
            <person name="Hubbard S.S."/>
            <person name="Banfield J.F."/>
        </authorList>
    </citation>
    <scope>NUCLEOTIDE SEQUENCE [LARGE SCALE GENOMIC DNA]</scope>
</reference>
<evidence type="ECO:0000313" key="1">
    <source>
        <dbReference type="EMBL" id="OGE94890.1"/>
    </source>
</evidence>
<gene>
    <name evidence="1" type="ORF">A3B10_03840</name>
</gene>
<dbReference type="STRING" id="1817841.A3B10_03840"/>
<evidence type="ECO:0000313" key="2">
    <source>
        <dbReference type="Proteomes" id="UP000177281"/>
    </source>
</evidence>
<sequence>MTREDALRLTPGTEILISGIQTGNVTTVERFEQPRRARFWIVDDDGIGASIVDTDEIIVNVPFKLAELPFARSIAPSMSILDRVDLFMRSRR</sequence>
<comment type="caution">
    <text evidence="1">The sequence shown here is derived from an EMBL/GenBank/DDBJ whole genome shotgun (WGS) entry which is preliminary data.</text>
</comment>
<dbReference type="AlphaFoldDB" id="A0A1F5PZ73"/>
<protein>
    <submittedName>
        <fullName evidence="1">Uncharacterized protein</fullName>
    </submittedName>
</protein>
<proteinExistence type="predicted"/>
<name>A0A1F5PZ73_9BACT</name>
<dbReference type="EMBL" id="MFFB01000007">
    <property type="protein sequence ID" value="OGE94890.1"/>
    <property type="molecule type" value="Genomic_DNA"/>
</dbReference>